<reference evidence="4 5" key="1">
    <citation type="submission" date="2022-04" db="EMBL/GenBank/DDBJ databases">
        <title>Genome diversity in the genus Frankia.</title>
        <authorList>
            <person name="Carlos-Shanley C."/>
            <person name="Hahn D."/>
        </authorList>
    </citation>
    <scope>NUCLEOTIDE SEQUENCE [LARGE SCALE GENOMIC DNA]</scope>
    <source>
        <strain evidence="4 5">Ag45/Mut15</strain>
    </source>
</reference>
<dbReference type="RefSeq" id="WP_248825355.1">
    <property type="nucleotide sequence ID" value="NZ_JALKFT010000014.1"/>
</dbReference>
<accession>A0ABT0K042</accession>
<dbReference type="PANTHER" id="PTHR47691:SF3">
    <property type="entry name" value="HTH-TYPE TRANSCRIPTIONAL REGULATOR RV0890C-RELATED"/>
    <property type="match status" value="1"/>
</dbReference>
<dbReference type="InterPro" id="IPR002182">
    <property type="entry name" value="NB-ARC"/>
</dbReference>
<dbReference type="InterPro" id="IPR035897">
    <property type="entry name" value="Toll_tir_struct_dom_sf"/>
</dbReference>
<evidence type="ECO:0000313" key="4">
    <source>
        <dbReference type="EMBL" id="MCK9877060.1"/>
    </source>
</evidence>
<dbReference type="Pfam" id="PF13676">
    <property type="entry name" value="TIR_2"/>
    <property type="match status" value="1"/>
</dbReference>
<evidence type="ECO:0000313" key="5">
    <source>
        <dbReference type="Proteomes" id="UP001201873"/>
    </source>
</evidence>
<dbReference type="InterPro" id="IPR056681">
    <property type="entry name" value="DUF7779"/>
</dbReference>
<feature type="non-terminal residue" evidence="4">
    <location>
        <position position="631"/>
    </location>
</feature>
<dbReference type="InterPro" id="IPR011990">
    <property type="entry name" value="TPR-like_helical_dom_sf"/>
</dbReference>
<protein>
    <submittedName>
        <fullName evidence="4">FxSxx-COOH system tetratricopeptide repeat protein</fullName>
    </submittedName>
</protein>
<dbReference type="SUPFAM" id="SSF48452">
    <property type="entry name" value="TPR-like"/>
    <property type="match status" value="1"/>
</dbReference>
<dbReference type="InterPro" id="IPR027417">
    <property type="entry name" value="P-loop_NTPase"/>
</dbReference>
<feature type="domain" description="TIR" evidence="2">
    <location>
        <begin position="13"/>
        <end position="135"/>
    </location>
</feature>
<gene>
    <name evidence="4" type="primary">fxsT</name>
    <name evidence="4" type="ORF">MXD59_14975</name>
</gene>
<feature type="domain" description="DUF7779" evidence="3">
    <location>
        <begin position="424"/>
        <end position="517"/>
    </location>
</feature>
<organism evidence="4 5">
    <name type="scientific">Frankia umida</name>
    <dbReference type="NCBI Taxonomy" id="573489"/>
    <lineage>
        <taxon>Bacteria</taxon>
        <taxon>Bacillati</taxon>
        <taxon>Actinomycetota</taxon>
        <taxon>Actinomycetes</taxon>
        <taxon>Frankiales</taxon>
        <taxon>Frankiaceae</taxon>
        <taxon>Frankia</taxon>
    </lineage>
</organism>
<evidence type="ECO:0000259" key="2">
    <source>
        <dbReference type="Pfam" id="PF13676"/>
    </source>
</evidence>
<dbReference type="SUPFAM" id="SSF52200">
    <property type="entry name" value="Toll/Interleukin receptor TIR domain"/>
    <property type="match status" value="1"/>
</dbReference>
<dbReference type="Gene3D" id="3.40.50.300">
    <property type="entry name" value="P-loop containing nucleotide triphosphate hydrolases"/>
    <property type="match status" value="1"/>
</dbReference>
<sequence length="631" mass="67591">MTVGGAASAVQGFFVSYTAVDVRWAEWAAWTLEAEGHQALIQAWDFGPGTHFMTGMQQALAEEERRLIVVLSQAYLDSVFGALEWQAALVADPTGRKRQLVVLRVEDCARPGLLKQIVSVDLFGVSAEAARERLLDAIVLSRRKPTTPPDFPGMAVRPHPESSAGAVAGSTNAAPVFPLDLPPVWNVPPRLARFVGREEQLAEIATELAARGSAAVCAVQGSGGVGKTALAVEYAHRHKGRYDVVWWVPAQDPELIAGHISALGAELGLPPEQASWPAVAAALARQRRRWLLVLDNVDDPQLTSHYHPSDPRGRLLATSRLTALDGTGAPVEVGDFSPAEAVELLAKRVAGIDATVAERIADLLGHLPLAIEQAVGYLRQSKMPPAEYATLLEGRLGDMLGRGTVAGRPGVTVANLWDLSMARLRDESPAAGELLELCAFCAPDPIPLDLITEGLTKLAGRSTEPPDDPLSRAVTDPVTWADTVSALVAYSLVRRDGPTLTVHRLIAAATRAGMDPAGQKGADVTLLDLLAAGLPANIRDPATWPRWQALLPHLRSALGTADSDRDDQALELVSSLADRIGSYLEHHGRPDTALPYHLRSLALNERILGPDHPNTLTSRHNLAYAYQTAGR</sequence>
<proteinExistence type="predicted"/>
<dbReference type="PANTHER" id="PTHR47691">
    <property type="entry name" value="REGULATOR-RELATED"/>
    <property type="match status" value="1"/>
</dbReference>
<dbReference type="Pfam" id="PF00931">
    <property type="entry name" value="NB-ARC"/>
    <property type="match status" value="1"/>
</dbReference>
<dbReference type="InterPro" id="IPR000157">
    <property type="entry name" value="TIR_dom"/>
</dbReference>
<dbReference type="SUPFAM" id="SSF52540">
    <property type="entry name" value="P-loop containing nucleoside triphosphate hydrolases"/>
    <property type="match status" value="1"/>
</dbReference>
<name>A0ABT0K042_9ACTN</name>
<evidence type="ECO:0000259" key="1">
    <source>
        <dbReference type="Pfam" id="PF00931"/>
    </source>
</evidence>
<dbReference type="Gene3D" id="1.25.40.10">
    <property type="entry name" value="Tetratricopeptide repeat domain"/>
    <property type="match status" value="1"/>
</dbReference>
<comment type="caution">
    <text evidence="4">The sequence shown here is derived from an EMBL/GenBank/DDBJ whole genome shotgun (WGS) entry which is preliminary data.</text>
</comment>
<dbReference type="Proteomes" id="UP001201873">
    <property type="component" value="Unassembled WGS sequence"/>
</dbReference>
<feature type="domain" description="NB-ARC" evidence="1">
    <location>
        <begin position="198"/>
        <end position="349"/>
    </location>
</feature>
<evidence type="ECO:0000259" key="3">
    <source>
        <dbReference type="Pfam" id="PF25000"/>
    </source>
</evidence>
<keyword evidence="5" id="KW-1185">Reference proteome</keyword>
<dbReference type="Pfam" id="PF13424">
    <property type="entry name" value="TPR_12"/>
    <property type="match status" value="1"/>
</dbReference>
<dbReference type="NCBIfam" id="NF040586">
    <property type="entry name" value="FxSxx_TPR"/>
    <property type="match status" value="1"/>
</dbReference>
<dbReference type="Pfam" id="PF25000">
    <property type="entry name" value="DUF7779"/>
    <property type="match status" value="1"/>
</dbReference>
<dbReference type="EMBL" id="JALKFT010000014">
    <property type="protein sequence ID" value="MCK9877060.1"/>
    <property type="molecule type" value="Genomic_DNA"/>
</dbReference>
<dbReference type="Gene3D" id="3.40.50.10140">
    <property type="entry name" value="Toll/interleukin-1 receptor homology (TIR) domain"/>
    <property type="match status" value="1"/>
</dbReference>
<dbReference type="PRINTS" id="PR00364">
    <property type="entry name" value="DISEASERSIST"/>
</dbReference>